<evidence type="ECO:0000313" key="1">
    <source>
        <dbReference type="EMBL" id="SFM41586.1"/>
    </source>
</evidence>
<accession>A0A1I4QPF0</accession>
<keyword evidence="2" id="KW-1185">Reference proteome</keyword>
<organism evidence="1 2">
    <name type="scientific">Methylobacterium pseudosasicola</name>
    <dbReference type="NCBI Taxonomy" id="582667"/>
    <lineage>
        <taxon>Bacteria</taxon>
        <taxon>Pseudomonadati</taxon>
        <taxon>Pseudomonadota</taxon>
        <taxon>Alphaproteobacteria</taxon>
        <taxon>Hyphomicrobiales</taxon>
        <taxon>Methylobacteriaceae</taxon>
        <taxon>Methylobacterium</taxon>
    </lineage>
</organism>
<evidence type="ECO:0000313" key="2">
    <source>
        <dbReference type="Proteomes" id="UP000199048"/>
    </source>
</evidence>
<protein>
    <submittedName>
        <fullName evidence="1">Uncharacterized protein</fullName>
    </submittedName>
</protein>
<reference evidence="2" key="1">
    <citation type="submission" date="2016-10" db="EMBL/GenBank/DDBJ databases">
        <authorList>
            <person name="Varghese N."/>
            <person name="Submissions S."/>
        </authorList>
    </citation>
    <scope>NUCLEOTIDE SEQUENCE [LARGE SCALE GENOMIC DNA]</scope>
    <source>
        <strain evidence="2">BL36</strain>
    </source>
</reference>
<dbReference type="Proteomes" id="UP000199048">
    <property type="component" value="Unassembled WGS sequence"/>
</dbReference>
<dbReference type="EMBL" id="FOTK01000030">
    <property type="protein sequence ID" value="SFM41586.1"/>
    <property type="molecule type" value="Genomic_DNA"/>
</dbReference>
<dbReference type="AlphaFoldDB" id="A0A1I4QPF0"/>
<sequence length="86" mass="9418">MAYFMTIDCVGRTPTSASTSPRFLLRARVSVNAFRIHGVGSWKAWSIPSVAPWQADLATSLMVHAQARWNRFSDASLMNASCLAAT</sequence>
<proteinExistence type="predicted"/>
<gene>
    <name evidence="1" type="ORF">SAMN05192568_103084</name>
</gene>
<name>A0A1I4QPF0_9HYPH</name>